<keyword evidence="9" id="KW-1185">Reference proteome</keyword>
<dbReference type="EMBL" id="PDEP01000001">
    <property type="protein sequence ID" value="PEN09518.1"/>
    <property type="molecule type" value="Genomic_DNA"/>
</dbReference>
<name>A0A2H3PB77_9BACT</name>
<keyword evidence="3 5" id="KW-0819">tRNA processing</keyword>
<dbReference type="AlphaFoldDB" id="A0A2H3PB77"/>
<evidence type="ECO:0000313" key="8">
    <source>
        <dbReference type="EMBL" id="PEN09518.1"/>
    </source>
</evidence>
<dbReference type="Gene3D" id="3.30.2350.10">
    <property type="entry name" value="Pseudouridine synthase"/>
    <property type="match status" value="1"/>
</dbReference>
<evidence type="ECO:0000256" key="1">
    <source>
        <dbReference type="ARBA" id="ARBA00000385"/>
    </source>
</evidence>
<feature type="active site" description="Nucleophile" evidence="5">
    <location>
        <position position="62"/>
    </location>
</feature>
<dbReference type="SUPFAM" id="SSF55120">
    <property type="entry name" value="Pseudouridine synthase"/>
    <property type="match status" value="1"/>
</dbReference>
<accession>A0A2H3PB77</accession>
<dbReference type="GO" id="GO:0003723">
    <property type="term" value="F:RNA binding"/>
    <property type="evidence" value="ECO:0007669"/>
    <property type="project" value="InterPro"/>
</dbReference>
<dbReference type="PANTHER" id="PTHR13767">
    <property type="entry name" value="TRNA-PSEUDOURIDINE SYNTHASE"/>
    <property type="match status" value="1"/>
</dbReference>
<proteinExistence type="inferred from homology"/>
<dbReference type="HAMAP" id="MF_01080">
    <property type="entry name" value="TruB_bact"/>
    <property type="match status" value="1"/>
</dbReference>
<comment type="function">
    <text evidence="5">Responsible for synthesis of pseudouridine from uracil-55 in the psi GC loop of transfer RNAs.</text>
</comment>
<feature type="domain" description="Pseudouridine synthase II N-terminal" evidence="6">
    <location>
        <begin position="47"/>
        <end position="195"/>
    </location>
</feature>
<evidence type="ECO:0000256" key="2">
    <source>
        <dbReference type="ARBA" id="ARBA00005642"/>
    </source>
</evidence>
<dbReference type="EC" id="5.4.99.25" evidence="5"/>
<evidence type="ECO:0000313" key="9">
    <source>
        <dbReference type="Proteomes" id="UP000221024"/>
    </source>
</evidence>
<dbReference type="Proteomes" id="UP000221024">
    <property type="component" value="Unassembled WGS sequence"/>
</dbReference>
<evidence type="ECO:0000259" key="7">
    <source>
        <dbReference type="Pfam" id="PF16198"/>
    </source>
</evidence>
<evidence type="ECO:0000256" key="3">
    <source>
        <dbReference type="ARBA" id="ARBA00022694"/>
    </source>
</evidence>
<dbReference type="CDD" id="cd02573">
    <property type="entry name" value="PseudoU_synth_EcTruB"/>
    <property type="match status" value="1"/>
</dbReference>
<evidence type="ECO:0000259" key="6">
    <source>
        <dbReference type="Pfam" id="PF01509"/>
    </source>
</evidence>
<organism evidence="8 9">
    <name type="scientific">Longimonas halophila</name>
    <dbReference type="NCBI Taxonomy" id="1469170"/>
    <lineage>
        <taxon>Bacteria</taxon>
        <taxon>Pseudomonadati</taxon>
        <taxon>Rhodothermota</taxon>
        <taxon>Rhodothermia</taxon>
        <taxon>Rhodothermales</taxon>
        <taxon>Salisaetaceae</taxon>
        <taxon>Longimonas</taxon>
    </lineage>
</organism>
<sequence>MVTAASQRPIPPDIVVRAPDCPNPAQAALLIDKPNGPTSHDVVHRVRRHFGGCKTGHAGTLDPLATGLLVLLLGRATKLQDAFMHLGKTYRGTLRLGATTPTYDREQPEDATYPWQHISDSDLKAATAQFKGTITQRPPMYSAVRVKGERLYKKARRGETAVRPPRHVTIDTFDILHREGRDVTFEVVCSKGTYIRSLADDLGRALDSGAYLTALRRTHIGSYAVDTAWSLDALLRTCPSPSTDSSS</sequence>
<dbReference type="GO" id="GO:1990481">
    <property type="term" value="P:mRNA pseudouridine synthesis"/>
    <property type="evidence" value="ECO:0007669"/>
    <property type="project" value="TreeGrafter"/>
</dbReference>
<dbReference type="Pfam" id="PF01509">
    <property type="entry name" value="TruB_N"/>
    <property type="match status" value="1"/>
</dbReference>
<dbReference type="Pfam" id="PF16198">
    <property type="entry name" value="TruB_C_2"/>
    <property type="match status" value="1"/>
</dbReference>
<dbReference type="InterPro" id="IPR032819">
    <property type="entry name" value="TruB_C"/>
</dbReference>
<dbReference type="GO" id="GO:0031119">
    <property type="term" value="P:tRNA pseudouridine synthesis"/>
    <property type="evidence" value="ECO:0007669"/>
    <property type="project" value="UniProtKB-UniRule"/>
</dbReference>
<dbReference type="InterPro" id="IPR014780">
    <property type="entry name" value="tRNA_psdUridine_synth_TruB"/>
</dbReference>
<feature type="domain" description="tRNA pseudouridylate synthase B C-terminal" evidence="7">
    <location>
        <begin position="196"/>
        <end position="236"/>
    </location>
</feature>
<dbReference type="OrthoDB" id="9802309at2"/>
<evidence type="ECO:0000256" key="5">
    <source>
        <dbReference type="HAMAP-Rule" id="MF_01080"/>
    </source>
</evidence>
<protein>
    <recommendedName>
        <fullName evidence="5">tRNA pseudouridine synthase B</fullName>
        <ecNumber evidence="5">5.4.99.25</ecNumber>
    </recommendedName>
    <alternativeName>
        <fullName evidence="5">tRNA pseudouridine(55) synthase</fullName>
        <shortName evidence="5">Psi55 synthase</shortName>
    </alternativeName>
    <alternativeName>
        <fullName evidence="5">tRNA pseudouridylate synthase</fullName>
    </alternativeName>
    <alternativeName>
        <fullName evidence="5">tRNA-uridine isomerase</fullName>
    </alternativeName>
</protein>
<comment type="caution">
    <text evidence="8">The sequence shown here is derived from an EMBL/GenBank/DDBJ whole genome shotgun (WGS) entry which is preliminary data.</text>
</comment>
<dbReference type="PANTHER" id="PTHR13767:SF2">
    <property type="entry name" value="PSEUDOURIDYLATE SYNTHASE TRUB1"/>
    <property type="match status" value="1"/>
</dbReference>
<dbReference type="InterPro" id="IPR002501">
    <property type="entry name" value="PsdUridine_synth_N"/>
</dbReference>
<keyword evidence="4 5" id="KW-0413">Isomerase</keyword>
<gene>
    <name evidence="5 8" type="primary">truB</name>
    <name evidence="8" type="ORF">CRI93_01955</name>
</gene>
<comment type="similarity">
    <text evidence="2 5">Belongs to the pseudouridine synthase TruB family. Type 1 subfamily.</text>
</comment>
<comment type="catalytic activity">
    <reaction evidence="1 5">
        <text>uridine(55) in tRNA = pseudouridine(55) in tRNA</text>
        <dbReference type="Rhea" id="RHEA:42532"/>
        <dbReference type="Rhea" id="RHEA-COMP:10101"/>
        <dbReference type="Rhea" id="RHEA-COMP:10102"/>
        <dbReference type="ChEBI" id="CHEBI:65314"/>
        <dbReference type="ChEBI" id="CHEBI:65315"/>
        <dbReference type="EC" id="5.4.99.25"/>
    </reaction>
</comment>
<dbReference type="InterPro" id="IPR020103">
    <property type="entry name" value="PsdUridine_synth_cat_dom_sf"/>
</dbReference>
<reference evidence="8 9" key="1">
    <citation type="submission" date="2017-10" db="EMBL/GenBank/DDBJ databases">
        <title>Draft genome of Longimonas halophila.</title>
        <authorList>
            <person name="Goh K.M."/>
            <person name="Shamsir M.S."/>
            <person name="Lim S.W."/>
        </authorList>
    </citation>
    <scope>NUCLEOTIDE SEQUENCE [LARGE SCALE GENOMIC DNA]</scope>
    <source>
        <strain evidence="8 9">KCTC 42399</strain>
    </source>
</reference>
<dbReference type="GO" id="GO:0160148">
    <property type="term" value="F:tRNA pseudouridine(55) synthase activity"/>
    <property type="evidence" value="ECO:0007669"/>
    <property type="project" value="UniProtKB-EC"/>
</dbReference>
<evidence type="ECO:0000256" key="4">
    <source>
        <dbReference type="ARBA" id="ARBA00023235"/>
    </source>
</evidence>
<dbReference type="NCBIfam" id="TIGR00431">
    <property type="entry name" value="TruB"/>
    <property type="match status" value="1"/>
</dbReference>